<dbReference type="CDD" id="cd07939">
    <property type="entry name" value="DRE_TIM_NifV"/>
    <property type="match status" value="1"/>
</dbReference>
<protein>
    <recommendedName>
        <fullName evidence="4 8">Homocitrate synthase</fullName>
        <ecNumber evidence="3 8">2.3.3.14</ecNumber>
    </recommendedName>
</protein>
<name>A0A366I8M3_9GAMM</name>
<dbReference type="Gene3D" id="1.10.238.260">
    <property type="match status" value="1"/>
</dbReference>
<comment type="catalytic activity">
    <reaction evidence="6 8">
        <text>acetyl-CoA + 2-oxoglutarate + H2O = (2R)-homocitrate + CoA + H(+)</text>
        <dbReference type="Rhea" id="RHEA:12929"/>
        <dbReference type="ChEBI" id="CHEBI:15377"/>
        <dbReference type="ChEBI" id="CHEBI:15378"/>
        <dbReference type="ChEBI" id="CHEBI:16810"/>
        <dbReference type="ChEBI" id="CHEBI:57287"/>
        <dbReference type="ChEBI" id="CHEBI:57288"/>
        <dbReference type="ChEBI" id="CHEBI:58884"/>
        <dbReference type="EC" id="2.3.3.14"/>
    </reaction>
</comment>
<dbReference type="InterPro" id="IPR000891">
    <property type="entry name" value="PYR_CT"/>
</dbReference>
<evidence type="ECO:0000256" key="1">
    <source>
        <dbReference type="ARBA" id="ARBA00003050"/>
    </source>
</evidence>
<dbReference type="EC" id="2.3.3.14" evidence="3 8"/>
<dbReference type="PROSITE" id="PS00816">
    <property type="entry name" value="AIPM_HOMOCIT_SYNTH_2"/>
    <property type="match status" value="1"/>
</dbReference>
<keyword evidence="5 7" id="KW-0808">Transferase</keyword>
<evidence type="ECO:0000256" key="3">
    <source>
        <dbReference type="ARBA" id="ARBA00012974"/>
    </source>
</evidence>
<sequence>MQTIVINDTTLRDGEQSPGVAFSVDEKLAIACSLVRAGVPELEVGTPAMGAEECARIYRIRQTLPDVTLMVWCRLNEDDIRQAARLGVNWVDISLPVSACLRQYKLGLPWPEMLRRLGDLTRLALSLGLKVCIGGEDASRASEEDLAAVAQVAQKTGAQRMRFADTLGLLDPFSVTQQIQQLRRYWSGELEIHAHNDFGMATANSLAAVRAGATHVSTTVSGLGERAGNAALEQVALALSHTRLGETHIDARQLPALCEQVAAAAGETIPCRQPLVGERVFTHESGVHVASLLKDVVSYQSIDPKILGRQHQLVLGKHSGRRALEAVFAQLGLVVSDTQIPLIQQALRTFAETDKRSPTPDELCHLYQRLSERPASALNLISTIPTAG</sequence>
<reference evidence="10 11" key="1">
    <citation type="submission" date="2018-06" db="EMBL/GenBank/DDBJ databases">
        <title>Genomic Encyclopedia of Type Strains, Phase IV (KMG-IV): sequencing the most valuable type-strain genomes for metagenomic binning, comparative biology and taxonomic classification.</title>
        <authorList>
            <person name="Goeker M."/>
        </authorList>
    </citation>
    <scope>NUCLEOTIDE SEQUENCE [LARGE SCALE GENOMIC DNA]</scope>
    <source>
        <strain evidence="10 11">DSM 30166</strain>
    </source>
</reference>
<evidence type="ECO:0000313" key="10">
    <source>
        <dbReference type="EMBL" id="RBP65800.1"/>
    </source>
</evidence>
<evidence type="ECO:0000259" key="9">
    <source>
        <dbReference type="PROSITE" id="PS50991"/>
    </source>
</evidence>
<evidence type="ECO:0000256" key="8">
    <source>
        <dbReference type="RuleBase" id="RU367143"/>
    </source>
</evidence>
<proteinExistence type="inferred from homology"/>
<dbReference type="PROSITE" id="PS50991">
    <property type="entry name" value="PYR_CT"/>
    <property type="match status" value="1"/>
</dbReference>
<gene>
    <name evidence="10" type="ORF">DES54_10464</name>
</gene>
<dbReference type="GO" id="GO:0019752">
    <property type="term" value="P:carboxylic acid metabolic process"/>
    <property type="evidence" value="ECO:0007669"/>
    <property type="project" value="UniProtKB-UniRule"/>
</dbReference>
<evidence type="ECO:0000256" key="6">
    <source>
        <dbReference type="ARBA" id="ARBA00048019"/>
    </source>
</evidence>
<comment type="similarity">
    <text evidence="2 7">Belongs to the alpha-IPM synthase/homocitrate synthase family.</text>
</comment>
<dbReference type="PANTHER" id="PTHR42880">
    <property type="entry name" value="HOMOCITRATE SYNTHASE"/>
    <property type="match status" value="1"/>
</dbReference>
<dbReference type="SUPFAM" id="SSF51569">
    <property type="entry name" value="Aldolase"/>
    <property type="match status" value="1"/>
</dbReference>
<dbReference type="NCBIfam" id="TIGR02660">
    <property type="entry name" value="nifV_homocitr"/>
    <property type="match status" value="1"/>
</dbReference>
<evidence type="ECO:0000256" key="7">
    <source>
        <dbReference type="RuleBase" id="RU003523"/>
    </source>
</evidence>
<dbReference type="Pfam" id="PF22617">
    <property type="entry name" value="HCS_D2"/>
    <property type="match status" value="1"/>
</dbReference>
<dbReference type="PROSITE" id="PS00815">
    <property type="entry name" value="AIPM_HOMOCIT_SYNTH_1"/>
    <property type="match status" value="1"/>
</dbReference>
<dbReference type="InterPro" id="IPR002034">
    <property type="entry name" value="AIPM/Hcit_synth_CS"/>
</dbReference>
<dbReference type="RefSeq" id="WP_113865208.1">
    <property type="nucleotide sequence ID" value="NZ_AGJP01000001.1"/>
</dbReference>
<keyword evidence="11" id="KW-1185">Reference proteome</keyword>
<evidence type="ECO:0000256" key="4">
    <source>
        <dbReference type="ARBA" id="ARBA00020735"/>
    </source>
</evidence>
<dbReference type="PANTHER" id="PTHR42880:SF1">
    <property type="entry name" value="ISOPROPYLMALATE_HOMOCITRATE_CITRAMALATE SYNTHASE FAMILY PROTEIN"/>
    <property type="match status" value="1"/>
</dbReference>
<dbReference type="OrthoDB" id="9803573at2"/>
<dbReference type="GO" id="GO:0004410">
    <property type="term" value="F:homocitrate synthase activity"/>
    <property type="evidence" value="ECO:0007669"/>
    <property type="project" value="UniProtKB-UniRule"/>
</dbReference>
<dbReference type="InterPro" id="IPR013785">
    <property type="entry name" value="Aldolase_TIM"/>
</dbReference>
<keyword evidence="8" id="KW-0535">Nitrogen fixation</keyword>
<organism evidence="10 11">
    <name type="scientific">Brenneria salicis ATCC 15712 = DSM 30166</name>
    <dbReference type="NCBI Taxonomy" id="714314"/>
    <lineage>
        <taxon>Bacteria</taxon>
        <taxon>Pseudomonadati</taxon>
        <taxon>Pseudomonadota</taxon>
        <taxon>Gammaproteobacteria</taxon>
        <taxon>Enterobacterales</taxon>
        <taxon>Pectobacteriaceae</taxon>
        <taxon>Brenneria</taxon>
    </lineage>
</organism>
<evidence type="ECO:0000256" key="5">
    <source>
        <dbReference type="ARBA" id="ARBA00022679"/>
    </source>
</evidence>
<dbReference type="InterPro" id="IPR054691">
    <property type="entry name" value="LeuA/HCS_post-cat"/>
</dbReference>
<comment type="function">
    <text evidence="1 8">This protein is a Fe-Mo-cofactor biosynthetic component.</text>
</comment>
<comment type="caution">
    <text evidence="10">The sequence shown here is derived from an EMBL/GenBank/DDBJ whole genome shotgun (WGS) entry which is preliminary data.</text>
</comment>
<accession>A0A366I8M3</accession>
<evidence type="ECO:0000256" key="2">
    <source>
        <dbReference type="ARBA" id="ARBA00006154"/>
    </source>
</evidence>
<dbReference type="GO" id="GO:0009399">
    <property type="term" value="P:nitrogen fixation"/>
    <property type="evidence" value="ECO:0007669"/>
    <property type="project" value="UniProtKB-UniRule"/>
</dbReference>
<dbReference type="Gene3D" id="3.20.20.70">
    <property type="entry name" value="Aldolase class I"/>
    <property type="match status" value="1"/>
</dbReference>
<feature type="domain" description="Pyruvate carboxyltransferase" evidence="9">
    <location>
        <begin position="4"/>
        <end position="255"/>
    </location>
</feature>
<dbReference type="AlphaFoldDB" id="A0A366I8M3"/>
<dbReference type="Pfam" id="PF00682">
    <property type="entry name" value="HMGL-like"/>
    <property type="match status" value="1"/>
</dbReference>
<dbReference type="InterPro" id="IPR013477">
    <property type="entry name" value="NifV/FrbC"/>
</dbReference>
<dbReference type="Proteomes" id="UP000253046">
    <property type="component" value="Unassembled WGS sequence"/>
</dbReference>
<evidence type="ECO:0000313" key="11">
    <source>
        <dbReference type="Proteomes" id="UP000253046"/>
    </source>
</evidence>
<dbReference type="EMBL" id="QNRY01000004">
    <property type="protein sequence ID" value="RBP65800.1"/>
    <property type="molecule type" value="Genomic_DNA"/>
</dbReference>